<gene>
    <name evidence="2" type="ORF">ACFSAU_11905</name>
</gene>
<accession>A0ABD6BU26</accession>
<sequence length="149" mass="16301">MALHVAGREIDWYVPVLAAITIGYVICIVDQRHPFELTRTLALNGPALNNYLLHALLYVPPLGLGGLQRRIGPRSLVEGLAVSALYPWLISLAFLSQGYFISVGTGTELGGPWFPLNRSRVWLERGAMVYVVGLVVGVTGRAIYRRATA</sequence>
<keyword evidence="1" id="KW-0472">Membrane</keyword>
<feature type="transmembrane region" description="Helical" evidence="1">
    <location>
        <begin position="79"/>
        <end position="102"/>
    </location>
</feature>
<protein>
    <submittedName>
        <fullName evidence="2">Uncharacterized protein</fullName>
    </submittedName>
</protein>
<dbReference type="RefSeq" id="WP_267647807.1">
    <property type="nucleotide sequence ID" value="NZ_JANHGR010000002.1"/>
</dbReference>
<feature type="transmembrane region" description="Helical" evidence="1">
    <location>
        <begin position="12"/>
        <end position="31"/>
    </location>
</feature>
<proteinExistence type="predicted"/>
<name>A0ABD6BU26_9EURY</name>
<keyword evidence="1" id="KW-0812">Transmembrane</keyword>
<keyword evidence="3" id="KW-1185">Reference proteome</keyword>
<dbReference type="AlphaFoldDB" id="A0ABD6BU26"/>
<comment type="caution">
    <text evidence="2">The sequence shown here is derived from an EMBL/GenBank/DDBJ whole genome shotgun (WGS) entry which is preliminary data.</text>
</comment>
<keyword evidence="1" id="KW-1133">Transmembrane helix</keyword>
<organism evidence="2 3">
    <name type="scientific">Halolamina litorea</name>
    <dbReference type="NCBI Taxonomy" id="1515593"/>
    <lineage>
        <taxon>Archaea</taxon>
        <taxon>Methanobacteriati</taxon>
        <taxon>Methanobacteriota</taxon>
        <taxon>Stenosarchaea group</taxon>
        <taxon>Halobacteria</taxon>
        <taxon>Halobacteriales</taxon>
        <taxon>Haloferacaceae</taxon>
    </lineage>
</organism>
<reference evidence="2 3" key="1">
    <citation type="journal article" date="2019" name="Int. J. Syst. Evol. Microbiol.">
        <title>The Global Catalogue of Microorganisms (GCM) 10K type strain sequencing project: providing services to taxonomists for standard genome sequencing and annotation.</title>
        <authorList>
            <consortium name="The Broad Institute Genomics Platform"/>
            <consortium name="The Broad Institute Genome Sequencing Center for Infectious Disease"/>
            <person name="Wu L."/>
            <person name="Ma J."/>
        </authorList>
    </citation>
    <scope>NUCLEOTIDE SEQUENCE [LARGE SCALE GENOMIC DNA]</scope>
    <source>
        <strain evidence="2 3">CGMCC 1.12859</strain>
    </source>
</reference>
<evidence type="ECO:0000313" key="2">
    <source>
        <dbReference type="EMBL" id="MFD1568196.1"/>
    </source>
</evidence>
<evidence type="ECO:0000256" key="1">
    <source>
        <dbReference type="SAM" id="Phobius"/>
    </source>
</evidence>
<feature type="transmembrane region" description="Helical" evidence="1">
    <location>
        <begin position="122"/>
        <end position="144"/>
    </location>
</feature>
<dbReference type="Proteomes" id="UP001597139">
    <property type="component" value="Unassembled WGS sequence"/>
</dbReference>
<dbReference type="EMBL" id="JBHUCZ010000010">
    <property type="protein sequence ID" value="MFD1568196.1"/>
    <property type="molecule type" value="Genomic_DNA"/>
</dbReference>
<evidence type="ECO:0000313" key="3">
    <source>
        <dbReference type="Proteomes" id="UP001597139"/>
    </source>
</evidence>